<keyword evidence="7 10" id="KW-0653">Protein transport</keyword>
<keyword evidence="3 10" id="KW-0813">Transport</keyword>
<proteinExistence type="inferred from homology"/>
<evidence type="ECO:0000256" key="3">
    <source>
        <dbReference type="ARBA" id="ARBA00022448"/>
    </source>
</evidence>
<evidence type="ECO:0000256" key="8">
    <source>
        <dbReference type="ARBA" id="ARBA00022989"/>
    </source>
</evidence>
<dbReference type="GO" id="GO:0051301">
    <property type="term" value="P:cell division"/>
    <property type="evidence" value="ECO:0007669"/>
    <property type="project" value="UniProtKB-KW"/>
</dbReference>
<keyword evidence="8 11" id="KW-1133">Transmembrane helix</keyword>
<protein>
    <submittedName>
        <fullName evidence="12">Cell division and transport-associated protein TolR</fullName>
    </submittedName>
</protein>
<accession>A0A1G6DQA8</accession>
<comment type="subcellular location">
    <subcellularLocation>
        <location evidence="1">Cell inner membrane</location>
        <topology evidence="1">Single-pass type II membrane protein</topology>
    </subcellularLocation>
    <subcellularLocation>
        <location evidence="10">Cell membrane</location>
        <topology evidence="10">Single-pass type II membrane protein</topology>
    </subcellularLocation>
</comment>
<dbReference type="PANTHER" id="PTHR30558:SF12">
    <property type="entry name" value="BIOPOLYMER TRANSPORT PROTEIN EXBD"/>
    <property type="match status" value="1"/>
</dbReference>
<dbReference type="AlphaFoldDB" id="A0A1G6DQA8"/>
<dbReference type="GO" id="GO:0015031">
    <property type="term" value="P:protein transport"/>
    <property type="evidence" value="ECO:0007669"/>
    <property type="project" value="UniProtKB-KW"/>
</dbReference>
<evidence type="ECO:0000256" key="1">
    <source>
        <dbReference type="ARBA" id="ARBA00004249"/>
    </source>
</evidence>
<keyword evidence="12" id="KW-0131">Cell cycle</keyword>
<dbReference type="STRING" id="617002.SAMN05660653_02310"/>
<dbReference type="InterPro" id="IPR003400">
    <property type="entry name" value="ExbD"/>
</dbReference>
<feature type="transmembrane region" description="Helical" evidence="11">
    <location>
        <begin position="15"/>
        <end position="36"/>
    </location>
</feature>
<name>A0A1G6DQA8_9BACT</name>
<organism evidence="12 13">
    <name type="scientific">Desulfonatronum thiosulfatophilum</name>
    <dbReference type="NCBI Taxonomy" id="617002"/>
    <lineage>
        <taxon>Bacteria</taxon>
        <taxon>Pseudomonadati</taxon>
        <taxon>Thermodesulfobacteriota</taxon>
        <taxon>Desulfovibrionia</taxon>
        <taxon>Desulfovibrionales</taxon>
        <taxon>Desulfonatronaceae</taxon>
        <taxon>Desulfonatronum</taxon>
    </lineage>
</organism>
<evidence type="ECO:0000256" key="7">
    <source>
        <dbReference type="ARBA" id="ARBA00022927"/>
    </source>
</evidence>
<keyword evidence="13" id="KW-1185">Reference proteome</keyword>
<dbReference type="Gene3D" id="3.30.420.270">
    <property type="match status" value="1"/>
</dbReference>
<keyword evidence="6 10" id="KW-0812">Transmembrane</keyword>
<dbReference type="OrthoDB" id="9798629at2"/>
<sequence>MESHSGQGYMDQMNVVPFVDVMLVLLVIFMVTAPFMTEGLEVDLPQTRTVQTLPQDEDTLVLTVRRDGTILLDEYEVALEELGTHVARLIQTRDKILYLRADKDVPYGLVVQVMAEAREAGVDRLGIVAEAESREQ</sequence>
<dbReference type="Pfam" id="PF02472">
    <property type="entry name" value="ExbD"/>
    <property type="match status" value="1"/>
</dbReference>
<dbReference type="GO" id="GO:0005886">
    <property type="term" value="C:plasma membrane"/>
    <property type="evidence" value="ECO:0007669"/>
    <property type="project" value="UniProtKB-SubCell"/>
</dbReference>
<evidence type="ECO:0000256" key="11">
    <source>
        <dbReference type="SAM" id="Phobius"/>
    </source>
</evidence>
<evidence type="ECO:0000313" key="12">
    <source>
        <dbReference type="EMBL" id="SDB47301.1"/>
    </source>
</evidence>
<keyword evidence="9 11" id="KW-0472">Membrane</keyword>
<keyword evidence="5" id="KW-0997">Cell inner membrane</keyword>
<comment type="similarity">
    <text evidence="2 10">Belongs to the ExbD/TolR family.</text>
</comment>
<evidence type="ECO:0000256" key="2">
    <source>
        <dbReference type="ARBA" id="ARBA00005811"/>
    </source>
</evidence>
<keyword evidence="4" id="KW-1003">Cell membrane</keyword>
<keyword evidence="12" id="KW-0132">Cell division</keyword>
<evidence type="ECO:0000313" key="13">
    <source>
        <dbReference type="Proteomes" id="UP000198771"/>
    </source>
</evidence>
<evidence type="ECO:0000256" key="4">
    <source>
        <dbReference type="ARBA" id="ARBA00022475"/>
    </source>
</evidence>
<evidence type="ECO:0000256" key="10">
    <source>
        <dbReference type="RuleBase" id="RU003879"/>
    </source>
</evidence>
<dbReference type="EMBL" id="FMXO01000013">
    <property type="protein sequence ID" value="SDB47301.1"/>
    <property type="molecule type" value="Genomic_DNA"/>
</dbReference>
<dbReference type="PANTHER" id="PTHR30558">
    <property type="entry name" value="EXBD MEMBRANE COMPONENT OF PMF-DRIVEN MACROMOLECULE IMPORT SYSTEM"/>
    <property type="match status" value="1"/>
</dbReference>
<dbReference type="GO" id="GO:0022857">
    <property type="term" value="F:transmembrane transporter activity"/>
    <property type="evidence" value="ECO:0007669"/>
    <property type="project" value="InterPro"/>
</dbReference>
<reference evidence="12 13" key="1">
    <citation type="submission" date="2016-10" db="EMBL/GenBank/DDBJ databases">
        <authorList>
            <person name="de Groot N.N."/>
        </authorList>
    </citation>
    <scope>NUCLEOTIDE SEQUENCE [LARGE SCALE GENOMIC DNA]</scope>
    <source>
        <strain evidence="12 13">ASO4-2</strain>
    </source>
</reference>
<evidence type="ECO:0000256" key="9">
    <source>
        <dbReference type="ARBA" id="ARBA00023136"/>
    </source>
</evidence>
<gene>
    <name evidence="12" type="ORF">SAMN05660653_02310</name>
</gene>
<evidence type="ECO:0000256" key="5">
    <source>
        <dbReference type="ARBA" id="ARBA00022519"/>
    </source>
</evidence>
<evidence type="ECO:0000256" key="6">
    <source>
        <dbReference type="ARBA" id="ARBA00022692"/>
    </source>
</evidence>
<dbReference type="Proteomes" id="UP000198771">
    <property type="component" value="Unassembled WGS sequence"/>
</dbReference>
<dbReference type="RefSeq" id="WP_092121722.1">
    <property type="nucleotide sequence ID" value="NZ_FMXO01000013.1"/>
</dbReference>